<evidence type="ECO:0000313" key="2">
    <source>
        <dbReference type="Proteomes" id="UP000054064"/>
    </source>
</evidence>
<dbReference type="AlphaFoldDB" id="A0A091H1G1"/>
<sequence length="67" mass="6728">LEVGVNVEVHGGQKPPIDGEGRIRGASVPAVSMEAERAVATAGHRVGTAAAQEIRGRAGCSPSAQLP</sequence>
<name>A0A091H1G1_BUCRH</name>
<gene>
    <name evidence="1" type="ORF">N320_05031</name>
</gene>
<keyword evidence="2" id="KW-1185">Reference proteome</keyword>
<organism evidence="1 2">
    <name type="scientific">Buceros rhinoceros silvestris</name>
    <dbReference type="NCBI Taxonomy" id="175836"/>
    <lineage>
        <taxon>Eukaryota</taxon>
        <taxon>Metazoa</taxon>
        <taxon>Chordata</taxon>
        <taxon>Craniata</taxon>
        <taxon>Vertebrata</taxon>
        <taxon>Euteleostomi</taxon>
        <taxon>Archelosauria</taxon>
        <taxon>Archosauria</taxon>
        <taxon>Dinosauria</taxon>
        <taxon>Saurischia</taxon>
        <taxon>Theropoda</taxon>
        <taxon>Coelurosauria</taxon>
        <taxon>Aves</taxon>
        <taxon>Neognathae</taxon>
        <taxon>Neoaves</taxon>
        <taxon>Telluraves</taxon>
        <taxon>Coraciimorphae</taxon>
        <taxon>Bucerotiformes</taxon>
        <taxon>Bucerotidae</taxon>
        <taxon>Buceros</taxon>
    </lineage>
</organism>
<evidence type="ECO:0000313" key="1">
    <source>
        <dbReference type="EMBL" id="KFO89666.1"/>
    </source>
</evidence>
<accession>A0A091H1G1</accession>
<proteinExistence type="predicted"/>
<dbReference type="EMBL" id="KL521074">
    <property type="protein sequence ID" value="KFO89666.1"/>
    <property type="molecule type" value="Genomic_DNA"/>
</dbReference>
<dbReference type="Proteomes" id="UP000054064">
    <property type="component" value="Unassembled WGS sequence"/>
</dbReference>
<feature type="non-terminal residue" evidence="1">
    <location>
        <position position="67"/>
    </location>
</feature>
<protein>
    <submittedName>
        <fullName evidence="1">Uncharacterized protein</fullName>
    </submittedName>
</protein>
<feature type="non-terminal residue" evidence="1">
    <location>
        <position position="1"/>
    </location>
</feature>
<reference evidence="1 2" key="1">
    <citation type="submission" date="2014-04" db="EMBL/GenBank/DDBJ databases">
        <title>Genome evolution of avian class.</title>
        <authorList>
            <person name="Zhang G."/>
            <person name="Li C."/>
        </authorList>
    </citation>
    <scope>NUCLEOTIDE SEQUENCE [LARGE SCALE GENOMIC DNA]</scope>
    <source>
        <strain evidence="1">BGI_N320</strain>
    </source>
</reference>